<reference evidence="1" key="1">
    <citation type="submission" date="2006-06" db="EMBL/GenBank/DDBJ databases">
        <title>Complete sequence of Trichodesmium erythraeum IMS101.</title>
        <authorList>
            <consortium name="US DOE Joint Genome Institute"/>
            <person name="Copeland A."/>
            <person name="Lucas S."/>
            <person name="Lapidus A."/>
            <person name="Barry K."/>
            <person name="Detter J.C."/>
            <person name="Glavina del Rio T."/>
            <person name="Hammon N."/>
            <person name="Israni S."/>
            <person name="Dalin E."/>
            <person name="Tice H."/>
            <person name="Pitluck S."/>
            <person name="Kiss H."/>
            <person name="Munk A.C."/>
            <person name="Brettin T."/>
            <person name="Bruce D."/>
            <person name="Han C."/>
            <person name="Tapia R."/>
            <person name="Gilna P."/>
            <person name="Schmutz J."/>
            <person name="Larimer F."/>
            <person name="Land M."/>
            <person name="Hauser L."/>
            <person name="Kyrpides N."/>
            <person name="Kim E."/>
            <person name="Richardson P."/>
        </authorList>
    </citation>
    <scope>NUCLEOTIDE SEQUENCE [LARGE SCALE GENOMIC DNA]</scope>
    <source>
        <strain evidence="1">IMS101</strain>
    </source>
</reference>
<proteinExistence type="predicted"/>
<name>Q117T7_TRIEI</name>
<dbReference type="KEGG" id="ter:Tery_0823"/>
<evidence type="ECO:0000313" key="1">
    <source>
        <dbReference type="EMBL" id="ABG50237.1"/>
    </source>
</evidence>
<dbReference type="OrthoDB" id="436463at2"/>
<accession>Q117T7</accession>
<dbReference type="RefSeq" id="WP_011610629.1">
    <property type="nucleotide sequence ID" value="NC_008312.1"/>
</dbReference>
<dbReference type="eggNOG" id="COG1317">
    <property type="taxonomic scope" value="Bacteria"/>
</dbReference>
<dbReference type="HOGENOM" id="CLU_015414_0_0_3"/>
<protein>
    <submittedName>
        <fullName evidence="1">Uncharacterized protein</fullName>
    </submittedName>
</protein>
<organism evidence="1">
    <name type="scientific">Trichodesmium erythraeum (strain IMS101)</name>
    <dbReference type="NCBI Taxonomy" id="203124"/>
    <lineage>
        <taxon>Bacteria</taxon>
        <taxon>Bacillati</taxon>
        <taxon>Cyanobacteriota</taxon>
        <taxon>Cyanophyceae</taxon>
        <taxon>Oscillatoriophycideae</taxon>
        <taxon>Oscillatoriales</taxon>
        <taxon>Microcoleaceae</taxon>
        <taxon>Trichodesmium</taxon>
    </lineage>
</organism>
<sequence length="726" mass="83686">MKNIEIHEFSTGIIPEILPNGQWISRGFKVGEYMNLTLPKIPYSLARAIANKGFEVGKDRHSQEPTFVGRVVLSMNDKEPDYSVVAVVTSGQDEYSRSTSFYRYFLCTGKDNIWQILDWINIQQQQGINPIFNPSETKQIGKPNKHQVTKKPEINLPKNWQNWLNTTTFPVIISTKLSDLQILNKMAELKANDLPISWIYNLEAVERPEQFIIIHPANAEVAANLTKIQTKMIKNSSSNTSRYIDEAAIETAIKGLISGSKIKQEWIENLVLKLQNGQITSEYLNNLFDNLGATNGIKQGNANAQMIRLLTLRAIFIPESLPEYLNWLNISRHRKKENEKQKISRQLQLQLRNYKKLLEPLIILGANHVLSQILGKKISVTDYCCLLKNQDSLWSAHSSIIKQQVRQDLKSLENSLLHKNPGQQKDELVYGNATWKKLIDFLKNRWDKTSSSYQKTSQKTSNYYQPFADLFYQLSDYELAAYFHQISNGKVPKEIFTAAFPKLKYFYQTIIFGLTVERELDFSDHITILIRKYRRSVAATFLIMFSHGLFFILGYQVGKLNSGNIVERKTQEYPLSSEEILTDVEKNTVSELSTEKMEKALEKFSTTRREIQKIVRELEVELLNQNSTLLTTEDARLEIIKAIHEILENDVKIQYIAGYKDDVIGEEDKYLVVKKQWIGAIYSYQKKFFSDGFGYIEPNKKTADKLKCDLADLLEINLQTRPQRCG</sequence>
<dbReference type="EMBL" id="CP000393">
    <property type="protein sequence ID" value="ABG50237.1"/>
    <property type="molecule type" value="Genomic_DNA"/>
</dbReference>
<dbReference type="AlphaFoldDB" id="Q117T7"/>
<gene>
    <name evidence="1" type="ordered locus">Tery_0823</name>
</gene>